<dbReference type="AlphaFoldDB" id="A0A9N9YLB9"/>
<feature type="transmembrane region" description="Helical" evidence="1">
    <location>
        <begin position="78"/>
        <end position="97"/>
    </location>
</feature>
<dbReference type="EMBL" id="CABFNQ020000710">
    <property type="protein sequence ID" value="CAH0025465.1"/>
    <property type="molecule type" value="Genomic_DNA"/>
</dbReference>
<feature type="transmembrane region" description="Helical" evidence="1">
    <location>
        <begin position="43"/>
        <end position="66"/>
    </location>
</feature>
<comment type="caution">
    <text evidence="2">The sequence shown here is derived from an EMBL/GenBank/DDBJ whole genome shotgun (WGS) entry which is preliminary data.</text>
</comment>
<evidence type="ECO:0000313" key="2">
    <source>
        <dbReference type="EMBL" id="CAH0025465.1"/>
    </source>
</evidence>
<gene>
    <name evidence="2" type="ORF">CRHIZ90672A_00008256</name>
</gene>
<keyword evidence="1" id="KW-0472">Membrane</keyword>
<dbReference type="OrthoDB" id="5146817at2759"/>
<keyword evidence="1" id="KW-1133">Transmembrane helix</keyword>
<keyword evidence="3" id="KW-1185">Reference proteome</keyword>
<evidence type="ECO:0000256" key="1">
    <source>
        <dbReference type="SAM" id="Phobius"/>
    </source>
</evidence>
<reference evidence="2" key="1">
    <citation type="submission" date="2021-10" db="EMBL/GenBank/DDBJ databases">
        <authorList>
            <person name="Piombo E."/>
        </authorList>
    </citation>
    <scope>NUCLEOTIDE SEQUENCE</scope>
</reference>
<dbReference type="Proteomes" id="UP000696573">
    <property type="component" value="Unassembled WGS sequence"/>
</dbReference>
<keyword evidence="1" id="KW-0812">Transmembrane</keyword>
<protein>
    <submittedName>
        <fullName evidence="2">Uncharacterized protein</fullName>
    </submittedName>
</protein>
<evidence type="ECO:0000313" key="3">
    <source>
        <dbReference type="Proteomes" id="UP000696573"/>
    </source>
</evidence>
<accession>A0A9N9YLB9</accession>
<organism evidence="2 3">
    <name type="scientific">Clonostachys rhizophaga</name>
    <dbReference type="NCBI Taxonomy" id="160324"/>
    <lineage>
        <taxon>Eukaryota</taxon>
        <taxon>Fungi</taxon>
        <taxon>Dikarya</taxon>
        <taxon>Ascomycota</taxon>
        <taxon>Pezizomycotina</taxon>
        <taxon>Sordariomycetes</taxon>
        <taxon>Hypocreomycetidae</taxon>
        <taxon>Hypocreales</taxon>
        <taxon>Bionectriaceae</taxon>
        <taxon>Clonostachys</taxon>
    </lineage>
</organism>
<feature type="transmembrane region" description="Helical" evidence="1">
    <location>
        <begin position="125"/>
        <end position="143"/>
    </location>
</feature>
<feature type="transmembrane region" description="Helical" evidence="1">
    <location>
        <begin position="16"/>
        <end position="37"/>
    </location>
</feature>
<sequence>MRSTLFHRSGYAYMDFLRLISYIFSFIGLGLILPVYYREQNILVFEMTVVVCKCLITLGPVVVEYYSPTYAQTLHYRAVAILALSWCLLITVVFGILNDIVTCFVGQFRPIDSANGFVAPREIKWLYTFGYWLNVIAVLGHAIQDV</sequence>
<proteinExistence type="predicted"/>
<name>A0A9N9YLB9_9HYPO</name>